<reference evidence="1" key="1">
    <citation type="submission" date="2021-01" db="EMBL/GenBank/DDBJ databases">
        <title>Complete genome sequence of Clostridiales bacterium R-7.</title>
        <authorList>
            <person name="Mahoney-Kurpe S.C."/>
            <person name="Palevich N."/>
            <person name="Koike S."/>
            <person name="Moon C.D."/>
            <person name="Attwood G.T."/>
        </authorList>
    </citation>
    <scope>NUCLEOTIDE SEQUENCE</scope>
    <source>
        <strain evidence="1">R-7</strain>
    </source>
</reference>
<dbReference type="Proteomes" id="UP000682782">
    <property type="component" value="Chromosome"/>
</dbReference>
<sequence length="256" mass="27369">MTVKDVYDLIDHAAPFETQMESDNSGFLVGSSSQAVDTILFALDVTPAVIDEAVSLGAQLIVTHHPLMFSPVHSLTDDTYEGRMIRRLIREDISLISAHTNLDQAPGGINDTLAERCGLTHVSGEGYFRCGLLPVPLSAADFAADLRQRLHSEVRLMGPADAVIRKVGLCSGGGSDFWNLAADAGCNAFVSGEIRHHHALSMAGSGIVGFECGHFGTEEPGIRALASALQNTVNTIECNVRIYVSGVSAYSFIRQP</sequence>
<dbReference type="EMBL" id="CP068393">
    <property type="protein sequence ID" value="QUC67793.1"/>
    <property type="molecule type" value="Genomic_DNA"/>
</dbReference>
<accession>A0AC61NM17</accession>
<keyword evidence="2" id="KW-1185">Reference proteome</keyword>
<name>A0AC61NM17_9FIRM</name>
<protein>
    <submittedName>
        <fullName evidence="1">Nif3-like dinuclear metal center hexameric protein</fullName>
    </submittedName>
</protein>
<evidence type="ECO:0000313" key="2">
    <source>
        <dbReference type="Proteomes" id="UP000682782"/>
    </source>
</evidence>
<gene>
    <name evidence="1" type="ORF">JYE49_03560</name>
</gene>
<evidence type="ECO:0000313" key="1">
    <source>
        <dbReference type="EMBL" id="QUC67793.1"/>
    </source>
</evidence>
<proteinExistence type="predicted"/>
<organism evidence="1 2">
    <name type="scientific">Aristaeella hokkaidonensis</name>
    <dbReference type="NCBI Taxonomy" id="3046382"/>
    <lineage>
        <taxon>Bacteria</taxon>
        <taxon>Bacillati</taxon>
        <taxon>Bacillota</taxon>
        <taxon>Clostridia</taxon>
        <taxon>Eubacteriales</taxon>
        <taxon>Aristaeellaceae</taxon>
        <taxon>Aristaeella</taxon>
    </lineage>
</organism>